<proteinExistence type="predicted"/>
<gene>
    <name evidence="1" type="ORF">GCM10023092_06650</name>
</gene>
<dbReference type="EMBL" id="BAABEZ010000004">
    <property type="protein sequence ID" value="GAA4450572.1"/>
    <property type="molecule type" value="Genomic_DNA"/>
</dbReference>
<name>A0ABP8MJN2_9BACT</name>
<evidence type="ECO:0000313" key="1">
    <source>
        <dbReference type="EMBL" id="GAA4450572.1"/>
    </source>
</evidence>
<dbReference type="Proteomes" id="UP001501410">
    <property type="component" value="Unassembled WGS sequence"/>
</dbReference>
<reference evidence="2" key="1">
    <citation type="journal article" date="2019" name="Int. J. Syst. Evol. Microbiol.">
        <title>The Global Catalogue of Microorganisms (GCM) 10K type strain sequencing project: providing services to taxonomists for standard genome sequencing and annotation.</title>
        <authorList>
            <consortium name="The Broad Institute Genomics Platform"/>
            <consortium name="The Broad Institute Genome Sequencing Center for Infectious Disease"/>
            <person name="Wu L."/>
            <person name="Ma J."/>
        </authorList>
    </citation>
    <scope>NUCLEOTIDE SEQUENCE [LARGE SCALE GENOMIC DNA]</scope>
    <source>
        <strain evidence="2">JCM 31921</strain>
    </source>
</reference>
<evidence type="ECO:0008006" key="3">
    <source>
        <dbReference type="Google" id="ProtNLM"/>
    </source>
</evidence>
<dbReference type="RefSeq" id="WP_344822673.1">
    <property type="nucleotide sequence ID" value="NZ_BAABEZ010000004.1"/>
</dbReference>
<keyword evidence="2" id="KW-1185">Reference proteome</keyword>
<accession>A0ABP8MJN2</accession>
<organism evidence="1 2">
    <name type="scientific">Rurimicrobium arvi</name>
    <dbReference type="NCBI Taxonomy" id="2049916"/>
    <lineage>
        <taxon>Bacteria</taxon>
        <taxon>Pseudomonadati</taxon>
        <taxon>Bacteroidota</taxon>
        <taxon>Chitinophagia</taxon>
        <taxon>Chitinophagales</taxon>
        <taxon>Chitinophagaceae</taxon>
        <taxon>Rurimicrobium</taxon>
    </lineage>
</organism>
<evidence type="ECO:0000313" key="2">
    <source>
        <dbReference type="Proteomes" id="UP001501410"/>
    </source>
</evidence>
<comment type="caution">
    <text evidence="1">The sequence shown here is derived from an EMBL/GenBank/DDBJ whole genome shotgun (WGS) entry which is preliminary data.</text>
</comment>
<protein>
    <recommendedName>
        <fullName evidence="3">Phosphoribosylpyrophosphate synthetase</fullName>
    </recommendedName>
</protein>
<sequence>MKSYDTVSEAVNDLKARGYTVDFNLGAGGDILVYHNDKALSPREFEIDEFYRFEGNTDPGDEMIVYAISSTHYDIHGVLVNAFGAYADSKSDEMIRKLSVHHE</sequence>